<keyword evidence="1" id="KW-0812">Transmembrane</keyword>
<sequence length="361" mass="41011">MKKVFLYTISTIITCLLFLGILISHTFASETIRQLNDTSTPSKEISLGRQVSNNLATEEIQSNSDNNTDTQITEEEYKNNVSSLNQVDTNDVKKIFNKEDNTESLLYIGRPTCYYCREFSPTLKEFNKLAGDKLLYYDIHTATSPEHDYAFKTLGIPGTPTTLRIKNGKVISAWVGGEKTPQELYAFLFSDQANLYAKQLDINSINSESGHHPLNTEPQYQSTMNLLQTSSTNNPVSLTITYTSDYSKFYSNKSTSYTRNQNHHSPSTERISLPQTGTHISKEYISIGIFILFICCILVLGIEGEFSKENYKKYKNICILFTIILSTNACLHRITIGAYLILFVFIFGCVYFLLKDTFKRN</sequence>
<dbReference type="RefSeq" id="WP_094503758.1">
    <property type="nucleotide sequence ID" value="NZ_NGPH01000008.1"/>
</dbReference>
<evidence type="ECO:0008006" key="4">
    <source>
        <dbReference type="Google" id="ProtNLM"/>
    </source>
</evidence>
<keyword evidence="1" id="KW-0472">Membrane</keyword>
<dbReference type="InterPro" id="IPR046698">
    <property type="entry name" value="PedC-like"/>
</dbReference>
<dbReference type="CDD" id="cd02947">
    <property type="entry name" value="TRX_family"/>
    <property type="match status" value="1"/>
</dbReference>
<evidence type="ECO:0000313" key="3">
    <source>
        <dbReference type="Proteomes" id="UP000216122"/>
    </source>
</evidence>
<dbReference type="EMBL" id="NGQC01000099">
    <property type="protein sequence ID" value="OYT00141.1"/>
    <property type="molecule type" value="Genomic_DNA"/>
</dbReference>
<reference evidence="3" key="1">
    <citation type="submission" date="2017-05" db="EMBL/GenBank/DDBJ databases">
        <authorList>
            <person name="Lin X.B."/>
            <person name="Stothard P."/>
            <person name="Tasseva G."/>
            <person name="Walter J."/>
        </authorList>
    </citation>
    <scope>NUCLEOTIDE SEQUENCE [LARGE SCALE GENOMIC DNA]</scope>
    <source>
        <strain evidence="3">103v</strain>
    </source>
</reference>
<dbReference type="AlphaFoldDB" id="A0A256V980"/>
<gene>
    <name evidence="2" type="ORF">CBG21_10620</name>
</gene>
<protein>
    <recommendedName>
        <fullName evidence="4">Thioredoxin domain-containing protein</fullName>
    </recommendedName>
</protein>
<organism evidence="2 3">
    <name type="scientific">Limosilactobacillus reuteri</name>
    <name type="common">Lactobacillus reuteri</name>
    <dbReference type="NCBI Taxonomy" id="1598"/>
    <lineage>
        <taxon>Bacteria</taxon>
        <taxon>Bacillati</taxon>
        <taxon>Bacillota</taxon>
        <taxon>Bacilli</taxon>
        <taxon>Lactobacillales</taxon>
        <taxon>Lactobacillaceae</taxon>
        <taxon>Limosilactobacillus</taxon>
    </lineage>
</organism>
<evidence type="ECO:0000256" key="1">
    <source>
        <dbReference type="SAM" id="Phobius"/>
    </source>
</evidence>
<feature type="transmembrane region" description="Helical" evidence="1">
    <location>
        <begin position="284"/>
        <end position="302"/>
    </location>
</feature>
<dbReference type="Gene3D" id="3.40.30.10">
    <property type="entry name" value="Glutaredoxin"/>
    <property type="match status" value="1"/>
</dbReference>
<dbReference type="InterPro" id="IPR036249">
    <property type="entry name" value="Thioredoxin-like_sf"/>
</dbReference>
<evidence type="ECO:0000313" key="2">
    <source>
        <dbReference type="EMBL" id="OYT00141.1"/>
    </source>
</evidence>
<accession>A0A256V980</accession>
<name>A0A256V980_LIMRT</name>
<feature type="transmembrane region" description="Helical" evidence="1">
    <location>
        <begin position="337"/>
        <end position="354"/>
    </location>
</feature>
<dbReference type="Proteomes" id="UP000216122">
    <property type="component" value="Unassembled WGS sequence"/>
</dbReference>
<dbReference type="SUPFAM" id="SSF52833">
    <property type="entry name" value="Thioredoxin-like"/>
    <property type="match status" value="1"/>
</dbReference>
<reference evidence="2 3" key="2">
    <citation type="submission" date="2017-09" db="EMBL/GenBank/DDBJ databases">
        <title>Tripartite evolution among Lactobacillus johnsonii, Lactobacillus taiwanensis, Lactobacillus reuteri and their rodent host.</title>
        <authorList>
            <person name="Wang T."/>
            <person name="Knowles S."/>
            <person name="Cheng C."/>
        </authorList>
    </citation>
    <scope>NUCLEOTIDE SEQUENCE [LARGE SCALE GENOMIC DNA]</scope>
    <source>
        <strain evidence="2 3">103v</strain>
    </source>
</reference>
<keyword evidence="1" id="KW-1133">Transmembrane helix</keyword>
<proteinExistence type="predicted"/>
<comment type="caution">
    <text evidence="2">The sequence shown here is derived from an EMBL/GenBank/DDBJ whole genome shotgun (WGS) entry which is preliminary data.</text>
</comment>
<dbReference type="Pfam" id="PF20207">
    <property type="entry name" value="DUF6568"/>
    <property type="match status" value="1"/>
</dbReference>